<evidence type="ECO:0000259" key="6">
    <source>
        <dbReference type="PROSITE" id="PS50173"/>
    </source>
</evidence>
<dbReference type="PANTHER" id="PTHR11076:SF35">
    <property type="entry name" value="DNA REPAIR PROTEIN HOMOLOG YOBH"/>
    <property type="match status" value="1"/>
</dbReference>
<dbReference type="Pfam" id="PF11799">
    <property type="entry name" value="IMS_C"/>
    <property type="match status" value="1"/>
</dbReference>
<dbReference type="SUPFAM" id="SSF100879">
    <property type="entry name" value="Lesion bypass DNA polymerase (Y-family), little finger domain"/>
    <property type="match status" value="1"/>
</dbReference>
<dbReference type="GO" id="GO:0042276">
    <property type="term" value="P:error-prone translesion synthesis"/>
    <property type="evidence" value="ECO:0007669"/>
    <property type="project" value="TreeGrafter"/>
</dbReference>
<dbReference type="GO" id="GO:0006260">
    <property type="term" value="P:DNA replication"/>
    <property type="evidence" value="ECO:0007669"/>
    <property type="project" value="UniProtKB-KW"/>
</dbReference>
<keyword evidence="2" id="KW-0515">Mutator protein</keyword>
<dbReference type="InterPro" id="IPR001126">
    <property type="entry name" value="UmuC"/>
</dbReference>
<dbReference type="Gene3D" id="3.30.70.270">
    <property type="match status" value="1"/>
</dbReference>
<dbReference type="InterPro" id="IPR050116">
    <property type="entry name" value="DNA_polymerase-Y"/>
</dbReference>
<dbReference type="PROSITE" id="PS50173">
    <property type="entry name" value="UMUC"/>
    <property type="match status" value="1"/>
</dbReference>
<evidence type="ECO:0000313" key="8">
    <source>
        <dbReference type="EMBL" id="KRN32803.1"/>
    </source>
</evidence>
<dbReference type="GO" id="GO:0006281">
    <property type="term" value="P:DNA repair"/>
    <property type="evidence" value="ECO:0007669"/>
    <property type="project" value="InterPro"/>
</dbReference>
<evidence type="ECO:0000313" key="7">
    <source>
        <dbReference type="EMBL" id="KRN28787.1"/>
    </source>
</evidence>
<keyword evidence="4" id="KW-0235">DNA replication</keyword>
<keyword evidence="5 8" id="KW-0808">Transferase</keyword>
<dbReference type="GO" id="GO:0005829">
    <property type="term" value="C:cytosol"/>
    <property type="evidence" value="ECO:0007669"/>
    <property type="project" value="TreeGrafter"/>
</dbReference>
<name>A0A0R2FWR5_9LACO</name>
<evidence type="ECO:0000256" key="4">
    <source>
        <dbReference type="ARBA" id="ARBA00022705"/>
    </source>
</evidence>
<dbReference type="PATRIC" id="fig|81857.3.peg.997"/>
<feature type="domain" description="UmuC" evidence="6">
    <location>
        <begin position="18"/>
        <end position="210"/>
    </location>
</feature>
<proteinExistence type="inferred from homology"/>
<keyword evidence="5 8" id="KW-0239">DNA-directed DNA polymerase</keyword>
<dbReference type="Gene3D" id="3.40.1170.60">
    <property type="match status" value="1"/>
</dbReference>
<accession>A0A0R2FWR5</accession>
<dbReference type="Proteomes" id="UP000051751">
    <property type="component" value="Unassembled WGS sequence"/>
</dbReference>
<dbReference type="InterPro" id="IPR017961">
    <property type="entry name" value="DNA_pol_Y-fam_little_finger"/>
</dbReference>
<keyword evidence="3" id="KW-0548">Nucleotidyltransferase</keyword>
<dbReference type="CDD" id="cd01700">
    <property type="entry name" value="PolY_Pol_V_umuC"/>
    <property type="match status" value="1"/>
</dbReference>
<reference evidence="9 10" key="1">
    <citation type="journal article" date="2015" name="Genome Announc.">
        <title>Expanding the biotechnology potential of lactobacilli through comparative genomics of 213 strains and associated genera.</title>
        <authorList>
            <person name="Sun Z."/>
            <person name="Harris H.M."/>
            <person name="McCann A."/>
            <person name="Guo C."/>
            <person name="Argimon S."/>
            <person name="Zhang W."/>
            <person name="Yang X."/>
            <person name="Jeffery I.B."/>
            <person name="Cooney J.C."/>
            <person name="Kagawa T.F."/>
            <person name="Liu W."/>
            <person name="Song Y."/>
            <person name="Salvetti E."/>
            <person name="Wrobel A."/>
            <person name="Rasinkangas P."/>
            <person name="Parkhill J."/>
            <person name="Rea M.C."/>
            <person name="O'Sullivan O."/>
            <person name="Ritari J."/>
            <person name="Douillard F.P."/>
            <person name="Paul Ross R."/>
            <person name="Yang R."/>
            <person name="Briner A.E."/>
            <person name="Felis G.E."/>
            <person name="de Vos W.M."/>
            <person name="Barrangou R."/>
            <person name="Klaenhammer T.R."/>
            <person name="Caufield P.W."/>
            <person name="Cui Y."/>
            <person name="Zhang H."/>
            <person name="O'Toole P.W."/>
        </authorList>
    </citation>
    <scope>NUCLEOTIDE SEQUENCE [LARGE SCALE GENOMIC DNA]</scope>
    <source>
        <strain evidence="7 10">ATCC BAA-66</strain>
        <strain evidence="8 9">DSM 13344</strain>
    </source>
</reference>
<dbReference type="STRING" id="81857.IV38_GL000992"/>
<dbReference type="EMBL" id="JQAT01000002">
    <property type="protein sequence ID" value="KRN28787.1"/>
    <property type="molecule type" value="Genomic_DNA"/>
</dbReference>
<dbReference type="AlphaFoldDB" id="A0A0R2FWR5"/>
<dbReference type="GO" id="GO:0009432">
    <property type="term" value="P:SOS response"/>
    <property type="evidence" value="ECO:0007669"/>
    <property type="project" value="TreeGrafter"/>
</dbReference>
<protein>
    <submittedName>
        <fullName evidence="8">DNA-directed DNA polymerase</fullName>
    </submittedName>
</protein>
<dbReference type="Gene3D" id="3.30.1490.100">
    <property type="entry name" value="DNA polymerase, Y-family, little finger domain"/>
    <property type="match status" value="1"/>
</dbReference>
<keyword evidence="9" id="KW-1185">Reference proteome</keyword>
<dbReference type="Pfam" id="PF00817">
    <property type="entry name" value="IMS"/>
    <property type="match status" value="1"/>
</dbReference>
<evidence type="ECO:0000313" key="10">
    <source>
        <dbReference type="Proteomes" id="UP000051751"/>
    </source>
</evidence>
<evidence type="ECO:0000256" key="1">
    <source>
        <dbReference type="ARBA" id="ARBA00010945"/>
    </source>
</evidence>
<evidence type="ECO:0000313" key="9">
    <source>
        <dbReference type="Proteomes" id="UP000051645"/>
    </source>
</evidence>
<evidence type="ECO:0000256" key="5">
    <source>
        <dbReference type="ARBA" id="ARBA00022932"/>
    </source>
</evidence>
<comment type="similarity">
    <text evidence="1">Belongs to the DNA polymerase type-Y family.</text>
</comment>
<sequence>MLTLNLKDLYADEPHGVFFLIDNKSFYASCEAVQRGLNPLKVPLVVLSETENTGDGLVLATSPEAKKLYHLKNNVSRATDLPHDPRLLIVPPRMNLYIRKNLQINQIFKEFVAPEDLVPYSIDESILDLTHSWRLFGATPHDVACRIQHTVRHRLGLYTTVGIGDNPLQAKIALDIYAKHADDLIGEIHYRTVPQKLWPIPNITDVWSIGHRTAAHLARLGIHNLDDLAHTNPYFLKQQMGLIGEQLFALAWGIDRTNVRKRLRPRSASIGNSQVLPRDYTQRSEIEVVLKELGEQVAARLRHHHKKTTGISLSIGFSYAAAQQDGRSGLKGAVRIGATDEDRIICRTLVTLFRQLWQGQSLRHLAVYTFKLVAATGLQLNLFASTKQQIQQDTIGHLVDTIHDQYGFTALVRGSSLLHGGTAIERASLVGGHNGGNAYE</sequence>
<gene>
    <name evidence="7" type="ORF">IV38_GL000992</name>
    <name evidence="8" type="ORF">IV40_GL000861</name>
</gene>
<comment type="caution">
    <text evidence="8">The sequence shown here is derived from an EMBL/GenBank/DDBJ whole genome shotgun (WGS) entry which is preliminary data.</text>
</comment>
<dbReference type="InterPro" id="IPR036775">
    <property type="entry name" value="DNA_pol_Y-fam_lit_finger_sf"/>
</dbReference>
<evidence type="ECO:0000256" key="3">
    <source>
        <dbReference type="ARBA" id="ARBA00022695"/>
    </source>
</evidence>
<dbReference type="GO" id="GO:0003684">
    <property type="term" value="F:damaged DNA binding"/>
    <property type="evidence" value="ECO:0007669"/>
    <property type="project" value="InterPro"/>
</dbReference>
<dbReference type="EMBL" id="JQAZ01000002">
    <property type="protein sequence ID" value="KRN32803.1"/>
    <property type="molecule type" value="Genomic_DNA"/>
</dbReference>
<dbReference type="PANTHER" id="PTHR11076">
    <property type="entry name" value="DNA REPAIR POLYMERASE UMUC / TRANSFERASE FAMILY MEMBER"/>
    <property type="match status" value="1"/>
</dbReference>
<dbReference type="InterPro" id="IPR043502">
    <property type="entry name" value="DNA/RNA_pol_sf"/>
</dbReference>
<dbReference type="InterPro" id="IPR043128">
    <property type="entry name" value="Rev_trsase/Diguanyl_cyclase"/>
</dbReference>
<evidence type="ECO:0000256" key="2">
    <source>
        <dbReference type="ARBA" id="ARBA00022457"/>
    </source>
</evidence>
<dbReference type="Proteomes" id="UP000051645">
    <property type="component" value="Unassembled WGS sequence"/>
</dbReference>
<dbReference type="GO" id="GO:0003887">
    <property type="term" value="F:DNA-directed DNA polymerase activity"/>
    <property type="evidence" value="ECO:0007669"/>
    <property type="project" value="UniProtKB-KW"/>
</dbReference>
<dbReference type="Gene3D" id="1.10.150.20">
    <property type="entry name" value="5' to 3' exonuclease, C-terminal subdomain"/>
    <property type="match status" value="1"/>
</dbReference>
<dbReference type="SUPFAM" id="SSF56672">
    <property type="entry name" value="DNA/RNA polymerases"/>
    <property type="match status" value="1"/>
</dbReference>
<organism evidence="8 9">
    <name type="scientific">Lactobacillus selangorensis</name>
    <dbReference type="NCBI Taxonomy" id="81857"/>
    <lineage>
        <taxon>Bacteria</taxon>
        <taxon>Bacillati</taxon>
        <taxon>Bacillota</taxon>
        <taxon>Bacilli</taxon>
        <taxon>Lactobacillales</taxon>
        <taxon>Lactobacillaceae</taxon>
        <taxon>Lactobacillus</taxon>
    </lineage>
</organism>